<dbReference type="EMBL" id="BPVZ01000004">
    <property type="protein sequence ID" value="GKU90961.1"/>
    <property type="molecule type" value="Genomic_DNA"/>
</dbReference>
<dbReference type="AlphaFoldDB" id="A0AAV5HY10"/>
<sequence length="122" mass="13107">MRIAFVADEVVVKGSESGSKVDELKILVELQALVSYAIESSRPPSIDVLLPSLGGKSWENVAKKEVMKAGTDVINVSKGLGDVKICEKSFTNMATIIEVEVREVAMVSTKRSKLKIGETSPA</sequence>
<proteinExistence type="predicted"/>
<keyword evidence="2" id="KW-1185">Reference proteome</keyword>
<name>A0AAV5HY10_9ROSI</name>
<evidence type="ECO:0000313" key="1">
    <source>
        <dbReference type="EMBL" id="GKU90961.1"/>
    </source>
</evidence>
<protein>
    <submittedName>
        <fullName evidence="1">Uncharacterized protein</fullName>
    </submittedName>
</protein>
<reference evidence="1 2" key="1">
    <citation type="journal article" date="2021" name="Commun. Biol.">
        <title>The genome of Shorea leprosula (Dipterocarpaceae) highlights the ecological relevance of drought in aseasonal tropical rainforests.</title>
        <authorList>
            <person name="Ng K.K.S."/>
            <person name="Kobayashi M.J."/>
            <person name="Fawcett J.A."/>
            <person name="Hatakeyama M."/>
            <person name="Paape T."/>
            <person name="Ng C.H."/>
            <person name="Ang C.C."/>
            <person name="Tnah L.H."/>
            <person name="Lee C.T."/>
            <person name="Nishiyama T."/>
            <person name="Sese J."/>
            <person name="O'Brien M.J."/>
            <person name="Copetti D."/>
            <person name="Mohd Noor M.I."/>
            <person name="Ong R.C."/>
            <person name="Putra M."/>
            <person name="Sireger I.Z."/>
            <person name="Indrioko S."/>
            <person name="Kosugi Y."/>
            <person name="Izuno A."/>
            <person name="Isagi Y."/>
            <person name="Lee S.L."/>
            <person name="Shimizu K.K."/>
        </authorList>
    </citation>
    <scope>NUCLEOTIDE SEQUENCE [LARGE SCALE GENOMIC DNA]</scope>
    <source>
        <strain evidence="1">214</strain>
    </source>
</reference>
<dbReference type="Proteomes" id="UP001054252">
    <property type="component" value="Unassembled WGS sequence"/>
</dbReference>
<organism evidence="1 2">
    <name type="scientific">Rubroshorea leprosula</name>
    <dbReference type="NCBI Taxonomy" id="152421"/>
    <lineage>
        <taxon>Eukaryota</taxon>
        <taxon>Viridiplantae</taxon>
        <taxon>Streptophyta</taxon>
        <taxon>Embryophyta</taxon>
        <taxon>Tracheophyta</taxon>
        <taxon>Spermatophyta</taxon>
        <taxon>Magnoliopsida</taxon>
        <taxon>eudicotyledons</taxon>
        <taxon>Gunneridae</taxon>
        <taxon>Pentapetalae</taxon>
        <taxon>rosids</taxon>
        <taxon>malvids</taxon>
        <taxon>Malvales</taxon>
        <taxon>Dipterocarpaceae</taxon>
        <taxon>Rubroshorea</taxon>
    </lineage>
</organism>
<gene>
    <name evidence="1" type="ORF">SLEP1_g4898</name>
</gene>
<comment type="caution">
    <text evidence="1">The sequence shown here is derived from an EMBL/GenBank/DDBJ whole genome shotgun (WGS) entry which is preliminary data.</text>
</comment>
<accession>A0AAV5HY10</accession>
<evidence type="ECO:0000313" key="2">
    <source>
        <dbReference type="Proteomes" id="UP001054252"/>
    </source>
</evidence>